<evidence type="ECO:0000313" key="3">
    <source>
        <dbReference type="EMBL" id="MBO0613420.1"/>
    </source>
</evidence>
<keyword evidence="5" id="KW-1185">Reference proteome</keyword>
<organism evidence="4">
    <name type="scientific">Thiothrix fructosivorans</name>
    <dbReference type="NCBI Taxonomy" id="111770"/>
    <lineage>
        <taxon>Bacteria</taxon>
        <taxon>Pseudomonadati</taxon>
        <taxon>Pseudomonadota</taxon>
        <taxon>Gammaproteobacteria</taxon>
        <taxon>Thiotrichales</taxon>
        <taxon>Thiotrichaceae</taxon>
        <taxon>Thiothrix</taxon>
    </lineage>
</organism>
<dbReference type="RefSeq" id="WP_207251115.1">
    <property type="nucleotide sequence ID" value="NZ_JAFMPM010000006.1"/>
</dbReference>
<dbReference type="EMBL" id="JAFMPM010000006">
    <property type="protein sequence ID" value="MBO0613420.1"/>
    <property type="molecule type" value="Genomic_DNA"/>
</dbReference>
<gene>
    <name evidence="4" type="ORF">J1836_001915</name>
    <name evidence="3" type="ORF">J1836_10900</name>
</gene>
<dbReference type="Pfam" id="PF07603">
    <property type="entry name" value="Lcl_C"/>
    <property type="match status" value="1"/>
</dbReference>
<feature type="signal peptide" evidence="1">
    <location>
        <begin position="1"/>
        <end position="19"/>
    </location>
</feature>
<accession>A0A8B0SKY0</accession>
<sequence length="182" mass="20948">MSKLIRAMIFLLLSKASYAQICQINNISATTPNNRFSNEGAITIDNKTGLMWKRCAEGQQWNDITSNCDGDGNEYNWNKALAQAKTMNNNGGFMDYKDWRIPNISELNSIIEYQCYEPSINLFIFPNPPSKYWSSSPLGHSILGRDGIWFANFDGNFNEFQSGFEDWTYEQELFHIRLVRGE</sequence>
<proteinExistence type="predicted"/>
<dbReference type="PANTHER" id="PTHR35812">
    <property type="entry name" value="LIPOPROTEIN"/>
    <property type="match status" value="1"/>
</dbReference>
<dbReference type="PANTHER" id="PTHR35812:SF1">
    <property type="entry name" value="LIPOPROTEIN"/>
    <property type="match status" value="1"/>
</dbReference>
<evidence type="ECO:0000256" key="1">
    <source>
        <dbReference type="SAM" id="SignalP"/>
    </source>
</evidence>
<dbReference type="EMBL" id="CP072748">
    <property type="protein sequence ID" value="QTX11150.1"/>
    <property type="molecule type" value="Genomic_DNA"/>
</dbReference>
<dbReference type="InterPro" id="IPR011460">
    <property type="entry name" value="Lcl_C"/>
</dbReference>
<keyword evidence="1" id="KW-0732">Signal</keyword>
<evidence type="ECO:0000313" key="5">
    <source>
        <dbReference type="Proteomes" id="UP000664466"/>
    </source>
</evidence>
<feature type="chain" id="PRO_5032517698" evidence="1">
    <location>
        <begin position="20"/>
        <end position="182"/>
    </location>
</feature>
<dbReference type="Proteomes" id="UP000664466">
    <property type="component" value="Unassembled WGS sequence"/>
</dbReference>
<dbReference type="AlphaFoldDB" id="A0A8B0SKY0"/>
<reference evidence="4" key="2">
    <citation type="submission" date="2021-04" db="EMBL/GenBank/DDBJ databases">
        <title>Complete Genome and methylome analysis of Thiothrix fructosivorans ATCC 49748.</title>
        <authorList>
            <person name="Fomenkov A."/>
            <person name="Sun L."/>
            <person name="Vincze T."/>
            <person name="Grabovich M.Y."/>
            <person name="Roberts R.J."/>
        </authorList>
    </citation>
    <scope>NUCLEOTIDE SEQUENCE</scope>
    <source>
        <strain evidence="4">ATCC 49748</strain>
    </source>
</reference>
<reference evidence="3 5" key="1">
    <citation type="submission" date="2021-03" db="EMBL/GenBank/DDBJ databases">
        <title>Draft genome and methylome analysis of Thiotrix fructosivoruns ATCC 49748.</title>
        <authorList>
            <person name="Fomenkov A."/>
            <person name="Grabovich M.Y."/>
            <person name="Roberts R.J."/>
        </authorList>
    </citation>
    <scope>NUCLEOTIDE SEQUENCE [LARGE SCALE GENOMIC DNA]</scope>
    <source>
        <strain evidence="3 5">ATCC 49748</strain>
    </source>
</reference>
<evidence type="ECO:0000313" key="4">
    <source>
        <dbReference type="EMBL" id="QTX11150.1"/>
    </source>
</evidence>
<name>A0A8B0SKY0_9GAMM</name>
<evidence type="ECO:0000259" key="2">
    <source>
        <dbReference type="Pfam" id="PF07603"/>
    </source>
</evidence>
<protein>
    <submittedName>
        <fullName evidence="4">DUF1566 domain-containing protein</fullName>
    </submittedName>
</protein>
<feature type="domain" description="Lcl C-terminal" evidence="2">
    <location>
        <begin position="42"/>
        <end position="180"/>
    </location>
</feature>